<organism evidence="1 2">
    <name type="scientific">Nicotiana tabacum</name>
    <name type="common">Common tobacco</name>
    <dbReference type="NCBI Taxonomy" id="4097"/>
    <lineage>
        <taxon>Eukaryota</taxon>
        <taxon>Viridiplantae</taxon>
        <taxon>Streptophyta</taxon>
        <taxon>Embryophyta</taxon>
        <taxon>Tracheophyta</taxon>
        <taxon>Spermatophyta</taxon>
        <taxon>Magnoliopsida</taxon>
        <taxon>eudicotyledons</taxon>
        <taxon>Gunneridae</taxon>
        <taxon>Pentapetalae</taxon>
        <taxon>asterids</taxon>
        <taxon>lamiids</taxon>
        <taxon>Solanales</taxon>
        <taxon>Solanaceae</taxon>
        <taxon>Nicotianoideae</taxon>
        <taxon>Nicotianeae</taxon>
        <taxon>Nicotiana</taxon>
    </lineage>
</organism>
<evidence type="ECO:0000313" key="2">
    <source>
        <dbReference type="RefSeq" id="XP_075080032.1"/>
    </source>
</evidence>
<gene>
    <name evidence="2" type="primary">LOC142165359</name>
</gene>
<dbReference type="RefSeq" id="XP_075080032.1">
    <property type="nucleotide sequence ID" value="XM_075223931.1"/>
</dbReference>
<name>A0AC58S4X6_TOBAC</name>
<proteinExistence type="predicted"/>
<reference evidence="2" key="2">
    <citation type="submission" date="2025-08" db="UniProtKB">
        <authorList>
            <consortium name="RefSeq"/>
        </authorList>
    </citation>
    <scope>IDENTIFICATION</scope>
    <source>
        <tissue evidence="2">Leaf</tissue>
    </source>
</reference>
<sequence length="252" mass="29155">MDSGCSKHITGNKNQFISHEDLKGANSSFPKRDEHLITFQSKVAKTQIDYLLLRRSDKGLCKDCKVIPSESLATQYRLLVMDINIIIKKKKQVIWSCSRIRWGALSKDKTPELERKLMDMRSWKSSGDASGMWTMTANYIREAAKEWNEEVQGKVEAKKVAYLKLVESSDKEERRANKERYKKARKEVKIVVTEAKNAAFGHLYEELGGKGGDKKLFQLDKVRERKARDLNQVRWIKDEDGRVLMDEAQIKQ</sequence>
<dbReference type="Proteomes" id="UP000790787">
    <property type="component" value="Chromosome 10"/>
</dbReference>
<protein>
    <submittedName>
        <fullName evidence="2">Uncharacterized protein LOC142165359</fullName>
    </submittedName>
</protein>
<reference evidence="1" key="1">
    <citation type="journal article" date="2014" name="Nat. Commun.">
        <title>The tobacco genome sequence and its comparison with those of tomato and potato.</title>
        <authorList>
            <person name="Sierro N."/>
            <person name="Battey J.N."/>
            <person name="Ouadi S."/>
            <person name="Bakaher N."/>
            <person name="Bovet L."/>
            <person name="Willig A."/>
            <person name="Goepfert S."/>
            <person name="Peitsch M.C."/>
            <person name="Ivanov N.V."/>
        </authorList>
    </citation>
    <scope>NUCLEOTIDE SEQUENCE [LARGE SCALE GENOMIC DNA]</scope>
</reference>
<keyword evidence="1" id="KW-1185">Reference proteome</keyword>
<evidence type="ECO:0000313" key="1">
    <source>
        <dbReference type="Proteomes" id="UP000790787"/>
    </source>
</evidence>
<accession>A0AC58S4X6</accession>